<organism evidence="5 6">
    <name type="scientific">Paenibacillus thalictri</name>
    <dbReference type="NCBI Taxonomy" id="2527873"/>
    <lineage>
        <taxon>Bacteria</taxon>
        <taxon>Bacillati</taxon>
        <taxon>Bacillota</taxon>
        <taxon>Bacilli</taxon>
        <taxon>Bacillales</taxon>
        <taxon>Paenibacillaceae</taxon>
        <taxon>Paenibacillus</taxon>
    </lineage>
</organism>
<dbReference type="Proteomes" id="UP000293142">
    <property type="component" value="Unassembled WGS sequence"/>
</dbReference>
<dbReference type="Pfam" id="PF00701">
    <property type="entry name" value="DHDPS"/>
    <property type="match status" value="1"/>
</dbReference>
<sequence>MSKTDVKLEGIYPILATPFKDNGEVDENSLRELVRFQLHAKVDGIALFGMASEMYTLLDEEKARIAEIVVDEVKGRVPLVFGSGHTGLETAVQLSKKAEKQGADALMVLPPYMAKPDGTRLYDYFAAIAKAVTIPIMIQDAPLASGVNMPAPLLARLSKEFENISYVKVEAPPTSLKVTDVLQQSDGRLTVFGGMNGMYFYEELGRGAVGTMPACEFPEVCVKIYQAFKAGDLDTARRTFYQYLPFMRIGTIPGFAMSVHKEVLKAGGVIESAYVRNPNAPMDDLLRREVMDTLKDLDLLALRWREARNERQ</sequence>
<dbReference type="AlphaFoldDB" id="A0A4Q9DUN7"/>
<dbReference type="SMART" id="SM01130">
    <property type="entry name" value="DHDPS"/>
    <property type="match status" value="1"/>
</dbReference>
<comment type="similarity">
    <text evidence="1 3">Belongs to the DapA family.</text>
</comment>
<protein>
    <submittedName>
        <fullName evidence="5">Dihydrodipicolinate synthase family protein</fullName>
    </submittedName>
</protein>
<dbReference type="PRINTS" id="PR00146">
    <property type="entry name" value="DHPICSNTHASE"/>
</dbReference>
<name>A0A4Q9DUN7_9BACL</name>
<keyword evidence="6" id="KW-1185">Reference proteome</keyword>
<dbReference type="PANTHER" id="PTHR12128">
    <property type="entry name" value="DIHYDRODIPICOLINATE SYNTHASE"/>
    <property type="match status" value="1"/>
</dbReference>
<keyword evidence="2 3" id="KW-0456">Lyase</keyword>
<gene>
    <name evidence="5" type="ORF">EYB31_05685</name>
</gene>
<dbReference type="InterPro" id="IPR002220">
    <property type="entry name" value="DapA-like"/>
</dbReference>
<evidence type="ECO:0000313" key="6">
    <source>
        <dbReference type="Proteomes" id="UP000293142"/>
    </source>
</evidence>
<dbReference type="OrthoDB" id="9771791at2"/>
<accession>A0A4Q9DUN7</accession>
<dbReference type="GO" id="GO:0008840">
    <property type="term" value="F:4-hydroxy-tetrahydrodipicolinate synthase activity"/>
    <property type="evidence" value="ECO:0007669"/>
    <property type="project" value="TreeGrafter"/>
</dbReference>
<dbReference type="RefSeq" id="WP_131012318.1">
    <property type="nucleotide sequence ID" value="NZ_SIRE01000004.1"/>
</dbReference>
<evidence type="ECO:0000256" key="2">
    <source>
        <dbReference type="ARBA" id="ARBA00023239"/>
    </source>
</evidence>
<evidence type="ECO:0000256" key="4">
    <source>
        <dbReference type="PIRSR" id="PIRSR001365-2"/>
    </source>
</evidence>
<evidence type="ECO:0000256" key="3">
    <source>
        <dbReference type="PIRNR" id="PIRNR001365"/>
    </source>
</evidence>
<dbReference type="Gene3D" id="3.20.20.70">
    <property type="entry name" value="Aldolase class I"/>
    <property type="match status" value="1"/>
</dbReference>
<feature type="binding site" evidence="4">
    <location>
        <position position="212"/>
    </location>
    <ligand>
        <name>pyruvate</name>
        <dbReference type="ChEBI" id="CHEBI:15361"/>
    </ligand>
</feature>
<dbReference type="EMBL" id="SIRE01000004">
    <property type="protein sequence ID" value="TBL80717.1"/>
    <property type="molecule type" value="Genomic_DNA"/>
</dbReference>
<comment type="caution">
    <text evidence="5">The sequence shown here is derived from an EMBL/GenBank/DDBJ whole genome shotgun (WGS) entry which is preliminary data.</text>
</comment>
<dbReference type="CDD" id="cd00408">
    <property type="entry name" value="DHDPS-like"/>
    <property type="match status" value="1"/>
</dbReference>
<dbReference type="SUPFAM" id="SSF51569">
    <property type="entry name" value="Aldolase"/>
    <property type="match status" value="1"/>
</dbReference>
<reference evidence="5 6" key="1">
    <citation type="submission" date="2019-02" db="EMBL/GenBank/DDBJ databases">
        <title>Paenibacillus sp. nov., isolated from surface-sterilized tissue of Thalictrum simplex L.</title>
        <authorList>
            <person name="Tuo L."/>
        </authorList>
    </citation>
    <scope>NUCLEOTIDE SEQUENCE [LARGE SCALE GENOMIC DNA]</scope>
    <source>
        <strain evidence="5 6">N2SHLJ1</strain>
    </source>
</reference>
<proteinExistence type="inferred from homology"/>
<dbReference type="GO" id="GO:0005829">
    <property type="term" value="C:cytosol"/>
    <property type="evidence" value="ECO:0007669"/>
    <property type="project" value="TreeGrafter"/>
</dbReference>
<dbReference type="PANTHER" id="PTHR12128:SF66">
    <property type="entry name" value="4-HYDROXY-2-OXOGLUTARATE ALDOLASE, MITOCHONDRIAL"/>
    <property type="match status" value="1"/>
</dbReference>
<dbReference type="PIRSF" id="PIRSF001365">
    <property type="entry name" value="DHDPS"/>
    <property type="match status" value="1"/>
</dbReference>
<evidence type="ECO:0000313" key="5">
    <source>
        <dbReference type="EMBL" id="TBL80717.1"/>
    </source>
</evidence>
<dbReference type="InterPro" id="IPR013785">
    <property type="entry name" value="Aldolase_TIM"/>
</dbReference>
<evidence type="ECO:0000256" key="1">
    <source>
        <dbReference type="ARBA" id="ARBA00007592"/>
    </source>
</evidence>